<dbReference type="EMBL" id="CP097511">
    <property type="protein sequence ID" value="URE48953.1"/>
    <property type="molecule type" value="Genomic_DNA"/>
</dbReference>
<feature type="region of interest" description="Disordered" evidence="1">
    <location>
        <begin position="1"/>
        <end position="39"/>
    </location>
</feature>
<dbReference type="AlphaFoldDB" id="A0A9E7L7N4"/>
<feature type="compositionally biased region" description="Basic and acidic residues" evidence="1">
    <location>
        <begin position="14"/>
        <end position="39"/>
    </location>
</feature>
<name>A0A9E7L7N4_9LILI</name>
<dbReference type="Proteomes" id="UP001055439">
    <property type="component" value="Chromosome 9"/>
</dbReference>
<accession>A0A9E7L7N4</accession>
<proteinExistence type="predicted"/>
<evidence type="ECO:0000313" key="2">
    <source>
        <dbReference type="EMBL" id="URE48953.1"/>
    </source>
</evidence>
<protein>
    <submittedName>
        <fullName evidence="2">Uncharacterized protein</fullName>
    </submittedName>
</protein>
<evidence type="ECO:0000256" key="1">
    <source>
        <dbReference type="SAM" id="MobiDB-lite"/>
    </source>
</evidence>
<keyword evidence="3" id="KW-1185">Reference proteome</keyword>
<gene>
    <name evidence="2" type="ORF">MUK42_07085</name>
</gene>
<sequence>MGFYPQQQASARILMDHTESPHRQRRDLREQASRDNAARHDRNSPWLLLLPTIFFNTALERTKKLQLGCDSKKHASLEINWMLNQTC</sequence>
<reference evidence="2" key="1">
    <citation type="submission" date="2022-05" db="EMBL/GenBank/DDBJ databases">
        <title>The Musa troglodytarum L. genome provides insights into the mechanism of non-climacteric behaviour and enrichment of carotenoids.</title>
        <authorList>
            <person name="Wang J."/>
        </authorList>
    </citation>
    <scope>NUCLEOTIDE SEQUENCE</scope>
    <source>
        <tissue evidence="2">Leaf</tissue>
    </source>
</reference>
<organism evidence="2 3">
    <name type="scientific">Musa troglodytarum</name>
    <name type="common">fe'i banana</name>
    <dbReference type="NCBI Taxonomy" id="320322"/>
    <lineage>
        <taxon>Eukaryota</taxon>
        <taxon>Viridiplantae</taxon>
        <taxon>Streptophyta</taxon>
        <taxon>Embryophyta</taxon>
        <taxon>Tracheophyta</taxon>
        <taxon>Spermatophyta</taxon>
        <taxon>Magnoliopsida</taxon>
        <taxon>Liliopsida</taxon>
        <taxon>Zingiberales</taxon>
        <taxon>Musaceae</taxon>
        <taxon>Musa</taxon>
    </lineage>
</organism>
<feature type="compositionally biased region" description="Polar residues" evidence="1">
    <location>
        <begin position="1"/>
        <end position="10"/>
    </location>
</feature>
<evidence type="ECO:0000313" key="3">
    <source>
        <dbReference type="Proteomes" id="UP001055439"/>
    </source>
</evidence>